<feature type="compositionally biased region" description="Basic residues" evidence="1">
    <location>
        <begin position="21"/>
        <end position="30"/>
    </location>
</feature>
<accession>A0AA35KA59</accession>
<protein>
    <submittedName>
        <fullName evidence="2">Uncharacterized protein</fullName>
    </submittedName>
</protein>
<name>A0AA35KA59_9SAUR</name>
<gene>
    <name evidence="2" type="ORF">PODLI_1B010070</name>
</gene>
<reference evidence="2" key="1">
    <citation type="submission" date="2022-12" db="EMBL/GenBank/DDBJ databases">
        <authorList>
            <person name="Alioto T."/>
            <person name="Alioto T."/>
            <person name="Gomez Garrido J."/>
        </authorList>
    </citation>
    <scope>NUCLEOTIDE SEQUENCE</scope>
</reference>
<organism evidence="2 3">
    <name type="scientific">Podarcis lilfordi</name>
    <name type="common">Lilford's wall lizard</name>
    <dbReference type="NCBI Taxonomy" id="74358"/>
    <lineage>
        <taxon>Eukaryota</taxon>
        <taxon>Metazoa</taxon>
        <taxon>Chordata</taxon>
        <taxon>Craniata</taxon>
        <taxon>Vertebrata</taxon>
        <taxon>Euteleostomi</taxon>
        <taxon>Lepidosauria</taxon>
        <taxon>Squamata</taxon>
        <taxon>Bifurcata</taxon>
        <taxon>Unidentata</taxon>
        <taxon>Episquamata</taxon>
        <taxon>Laterata</taxon>
        <taxon>Lacertibaenia</taxon>
        <taxon>Lacertidae</taxon>
        <taxon>Podarcis</taxon>
    </lineage>
</organism>
<evidence type="ECO:0000313" key="2">
    <source>
        <dbReference type="EMBL" id="CAI5773609.1"/>
    </source>
</evidence>
<dbReference type="AlphaFoldDB" id="A0AA35KA59"/>
<evidence type="ECO:0000256" key="1">
    <source>
        <dbReference type="SAM" id="MobiDB-lite"/>
    </source>
</evidence>
<evidence type="ECO:0000313" key="3">
    <source>
        <dbReference type="Proteomes" id="UP001178461"/>
    </source>
</evidence>
<dbReference type="EMBL" id="OX395129">
    <property type="protein sequence ID" value="CAI5773609.1"/>
    <property type="molecule type" value="Genomic_DNA"/>
</dbReference>
<keyword evidence="3" id="KW-1185">Reference proteome</keyword>
<feature type="region of interest" description="Disordered" evidence="1">
    <location>
        <begin position="1"/>
        <end position="30"/>
    </location>
</feature>
<sequence length="101" mass="11282">MAVARGNRAAAEGGFVQQNKTKQKERKQARKRPLRAVLSLFLISGQENMLNDQESFHLWTGVIQLSWCAKEGLMPLTFGVKKVARGHLPQGHASSSKCRHK</sequence>
<dbReference type="Proteomes" id="UP001178461">
    <property type="component" value="Chromosome 4"/>
</dbReference>
<proteinExistence type="predicted"/>